<feature type="compositionally biased region" description="Low complexity" evidence="1">
    <location>
        <begin position="597"/>
        <end position="629"/>
    </location>
</feature>
<keyword evidence="6" id="KW-1185">Reference proteome</keyword>
<dbReference type="AlphaFoldDB" id="A0AAV9NPM2"/>
<dbReference type="GO" id="GO:0004553">
    <property type="term" value="F:hydrolase activity, hydrolyzing O-glycosyl compounds"/>
    <property type="evidence" value="ECO:0007669"/>
    <property type="project" value="InterPro"/>
</dbReference>
<feature type="region of interest" description="Disordered" evidence="1">
    <location>
        <begin position="597"/>
        <end position="657"/>
    </location>
</feature>
<dbReference type="PROSITE" id="PS51212">
    <property type="entry name" value="WSC"/>
    <property type="match status" value="1"/>
</dbReference>
<feature type="compositionally biased region" description="Low complexity" evidence="1">
    <location>
        <begin position="706"/>
        <end position="746"/>
    </location>
</feature>
<dbReference type="SMART" id="SM00321">
    <property type="entry name" value="WSC"/>
    <property type="match status" value="1"/>
</dbReference>
<accession>A0AAV9NPM2</accession>
<feature type="region of interest" description="Disordered" evidence="1">
    <location>
        <begin position="462"/>
        <end position="559"/>
    </location>
</feature>
<dbReference type="Gene3D" id="2.60.120.200">
    <property type="match status" value="1"/>
</dbReference>
<dbReference type="RefSeq" id="XP_064710331.1">
    <property type="nucleotide sequence ID" value="XM_064851328.1"/>
</dbReference>
<dbReference type="PROSITE" id="PS51762">
    <property type="entry name" value="GH16_2"/>
    <property type="match status" value="1"/>
</dbReference>
<keyword evidence="2" id="KW-0472">Membrane</keyword>
<evidence type="ECO:0008006" key="7">
    <source>
        <dbReference type="Google" id="ProtNLM"/>
    </source>
</evidence>
<feature type="region of interest" description="Disordered" evidence="1">
    <location>
        <begin position="695"/>
        <end position="784"/>
    </location>
</feature>
<feature type="domain" description="GH16" evidence="4">
    <location>
        <begin position="1"/>
        <end position="240"/>
    </location>
</feature>
<sequence length="1266" mass="130921">MLISGRYYSRSSAQLAGMINATDGRPAYIGSDFTSLIASTQAAGRPSVRISTKKSWTHGLFIGDFKHSPAGVCGTWPAFWTLGPNWPYNGEIDIMEGVNLVNHNGMTLHTTPNCTIAGDRRLMTGQLQTTNCAYYPGYNVGCGVSDNRPSSFGTEFNAMGGGVYAMQWTSEYIRIWFFPRGQIPSDIVNNSPNPNPSNWGLPQAHMQGACVIDDHFQSHKIILNNAFCGEYAGAASVWNSTTNSCATATGFSTCSAYVAGVPGAFQASYWEVNSIRVYQLVDTNSPSNSTPYVASQQPTQATQISNNGPAPTPTASLCPTYNFTVVQSGALKYEIECGVNPSGSDLPRPYSGFVVNSFEDCVAGCSYYNNNITSNICGGVAYQISNKACYWKRSVGNTPANPAFNGARLIYYAYPQVTDNPNSQTSSSTSTPFVSTRVTPQTYANPTVSTSTSLSLISETPVGSFTDGVGKGETTTSDPGPPMTTIVIPPTTMSTTSTTLTSTMRSSLSSPSPPSTTLRATSSSMSASIASSAANPSTTSSRSSAPTSATSTAPSTTSHATAVITPSLSNTFFPSSNTPYVFPTSPVPTSTLIVVSSSTLSPPTTRPQSSFSSSPTALSTQAPVTSTSSLPPPPSSRGPSTAVASTTHPPSSSLVVPSISTTNIDATSTAISIISRSTSNKVSSVALTTSEPVILSPPGSTQVPLGSSTASSIGPASSSLSTLAPTTSQIRPRSSTTTAVVTQSSSLEPHSSTLEPPLSTVPISPSSLTTTGNGSPTPTPTLPGPAVVDDFRYAGCLGPRPNSAFGNSFVINEISLSMSINECVDLCGSRGNYYAAIYATQCYCSSYNATIPNPEVDYIRYPDSACNTPCPGNPSQKCGGIAIISSTQPSISLALLREKRRFATENEGEFILVTVYNSTAVDLEPGLSSSSSTRAATVMGTSSGSLTNGAGIGSPSSSVVLGSSSPSTSSTSLSATISTSVSLVINPNLGSTASTMATADSQSPSSTLALMTTLTISPAGTISSTILRPTVISTTWITICPIHPSICPTPTPTCLTTTITALHCGCTNLPEPSVPMTTTVVPCGRACQPGSNGWDSPRVESHDNGNWNDWHDVASADDQETLTTLTIPCTDDIQALQTSVEAWYQARASSGSGSGPPGADQIHQAQPYTFPVSFPLSGAAGAAPTTATLTLALTNGSSLSWNSSDGSDGSSGTWTAAAVTPSSSAAVTSSVPMGSAASLRLPRILDSPVCSIAIFLYLAVVVIYFA</sequence>
<evidence type="ECO:0000259" key="3">
    <source>
        <dbReference type="PROSITE" id="PS51212"/>
    </source>
</evidence>
<evidence type="ECO:0000256" key="1">
    <source>
        <dbReference type="SAM" id="MobiDB-lite"/>
    </source>
</evidence>
<protein>
    <recommendedName>
        <fullName evidence="7">GH16 domain-containing protein</fullName>
    </recommendedName>
</protein>
<reference evidence="5 6" key="1">
    <citation type="submission" date="2023-08" db="EMBL/GenBank/DDBJ databases">
        <title>Black Yeasts Isolated from many extreme environments.</title>
        <authorList>
            <person name="Coleine C."/>
            <person name="Stajich J.E."/>
            <person name="Selbmann L."/>
        </authorList>
    </citation>
    <scope>NUCLEOTIDE SEQUENCE [LARGE SCALE GENOMIC DNA]</scope>
    <source>
        <strain evidence="5 6">CCFEE 5792</strain>
    </source>
</reference>
<dbReference type="InterPro" id="IPR002889">
    <property type="entry name" value="WSC_carb-bd"/>
</dbReference>
<dbReference type="Pfam" id="PF26113">
    <property type="entry name" value="GH16_XgeA"/>
    <property type="match status" value="1"/>
</dbReference>
<dbReference type="Pfam" id="PF01822">
    <property type="entry name" value="WSC"/>
    <property type="match status" value="1"/>
</dbReference>
<dbReference type="InterPro" id="IPR050546">
    <property type="entry name" value="Glycosyl_Hydrlase_16"/>
</dbReference>
<evidence type="ECO:0000313" key="6">
    <source>
        <dbReference type="Proteomes" id="UP001358417"/>
    </source>
</evidence>
<dbReference type="EMBL" id="JAVRRD010000003">
    <property type="protein sequence ID" value="KAK5061234.1"/>
    <property type="molecule type" value="Genomic_DNA"/>
</dbReference>
<feature type="compositionally biased region" description="Low complexity" evidence="1">
    <location>
        <begin position="483"/>
        <end position="559"/>
    </location>
</feature>
<name>A0AAV9NPM2_9EURO</name>
<feature type="compositionally biased region" description="Low complexity" evidence="1">
    <location>
        <begin position="764"/>
        <end position="776"/>
    </location>
</feature>
<feature type="compositionally biased region" description="Low complexity" evidence="1">
    <location>
        <begin position="637"/>
        <end position="657"/>
    </location>
</feature>
<evidence type="ECO:0000259" key="4">
    <source>
        <dbReference type="PROSITE" id="PS51762"/>
    </source>
</evidence>
<feature type="domain" description="WSC" evidence="3">
    <location>
        <begin position="790"/>
        <end position="890"/>
    </location>
</feature>
<gene>
    <name evidence="5" type="ORF">LTR84_007776</name>
</gene>
<dbReference type="Proteomes" id="UP001358417">
    <property type="component" value="Unassembled WGS sequence"/>
</dbReference>
<feature type="transmembrane region" description="Helical" evidence="2">
    <location>
        <begin position="1245"/>
        <end position="1265"/>
    </location>
</feature>
<dbReference type="GO" id="GO:0009251">
    <property type="term" value="P:glucan catabolic process"/>
    <property type="evidence" value="ECO:0007669"/>
    <property type="project" value="TreeGrafter"/>
</dbReference>
<dbReference type="SUPFAM" id="SSF49899">
    <property type="entry name" value="Concanavalin A-like lectins/glucanases"/>
    <property type="match status" value="1"/>
</dbReference>
<comment type="caution">
    <text evidence="5">The sequence shown here is derived from an EMBL/GenBank/DDBJ whole genome shotgun (WGS) entry which is preliminary data.</text>
</comment>
<evidence type="ECO:0000313" key="5">
    <source>
        <dbReference type="EMBL" id="KAK5061234.1"/>
    </source>
</evidence>
<dbReference type="CDD" id="cd02181">
    <property type="entry name" value="GH16_fungal_Lam16A_glucanase"/>
    <property type="match status" value="1"/>
</dbReference>
<proteinExistence type="predicted"/>
<dbReference type="PANTHER" id="PTHR10963:SF24">
    <property type="entry name" value="GLYCOSIDASE C21B10.07-RELATED"/>
    <property type="match status" value="1"/>
</dbReference>
<evidence type="ECO:0000256" key="2">
    <source>
        <dbReference type="SAM" id="Phobius"/>
    </source>
</evidence>
<dbReference type="InterPro" id="IPR000757">
    <property type="entry name" value="Beta-glucanase-like"/>
</dbReference>
<keyword evidence="2" id="KW-1133">Transmembrane helix</keyword>
<dbReference type="InterPro" id="IPR013320">
    <property type="entry name" value="ConA-like_dom_sf"/>
</dbReference>
<organism evidence="5 6">
    <name type="scientific">Exophiala bonariae</name>
    <dbReference type="NCBI Taxonomy" id="1690606"/>
    <lineage>
        <taxon>Eukaryota</taxon>
        <taxon>Fungi</taxon>
        <taxon>Dikarya</taxon>
        <taxon>Ascomycota</taxon>
        <taxon>Pezizomycotina</taxon>
        <taxon>Eurotiomycetes</taxon>
        <taxon>Chaetothyriomycetidae</taxon>
        <taxon>Chaetothyriales</taxon>
        <taxon>Herpotrichiellaceae</taxon>
        <taxon>Exophiala</taxon>
    </lineage>
</organism>
<dbReference type="PANTHER" id="PTHR10963">
    <property type="entry name" value="GLYCOSYL HYDROLASE-RELATED"/>
    <property type="match status" value="1"/>
</dbReference>
<keyword evidence="2" id="KW-0812">Transmembrane</keyword>
<dbReference type="GeneID" id="89975941"/>